<evidence type="ECO:0000313" key="1">
    <source>
        <dbReference type="EMBL" id="KAK0614522.1"/>
    </source>
</evidence>
<gene>
    <name evidence="1" type="ORF">B0T14DRAFT_528638</name>
</gene>
<dbReference type="EMBL" id="JAULSU010000006">
    <property type="protein sequence ID" value="KAK0614522.1"/>
    <property type="molecule type" value="Genomic_DNA"/>
</dbReference>
<reference evidence="1" key="1">
    <citation type="submission" date="2023-06" db="EMBL/GenBank/DDBJ databases">
        <title>Genome-scale phylogeny and comparative genomics of the fungal order Sordariales.</title>
        <authorList>
            <consortium name="Lawrence Berkeley National Laboratory"/>
            <person name="Hensen N."/>
            <person name="Bonometti L."/>
            <person name="Westerberg I."/>
            <person name="Brannstrom I.O."/>
            <person name="Guillou S."/>
            <person name="Cros-Aarteil S."/>
            <person name="Calhoun S."/>
            <person name="Haridas S."/>
            <person name="Kuo A."/>
            <person name="Mondo S."/>
            <person name="Pangilinan J."/>
            <person name="Riley R."/>
            <person name="Labutti K."/>
            <person name="Andreopoulos B."/>
            <person name="Lipzen A."/>
            <person name="Chen C."/>
            <person name="Yanf M."/>
            <person name="Daum C."/>
            <person name="Ng V."/>
            <person name="Clum A."/>
            <person name="Steindorff A."/>
            <person name="Ohm R."/>
            <person name="Martin F."/>
            <person name="Silar P."/>
            <person name="Natvig D."/>
            <person name="Lalanne C."/>
            <person name="Gautier V."/>
            <person name="Ament-Velasquez S.L."/>
            <person name="Kruys A."/>
            <person name="Hutchinson M.I."/>
            <person name="Powell A.J."/>
            <person name="Barry K."/>
            <person name="Miller A.N."/>
            <person name="Grigoriev I.V."/>
            <person name="Debuchy R."/>
            <person name="Gladieux P."/>
            <person name="Thoren M.H."/>
            <person name="Johannesson H."/>
        </authorList>
    </citation>
    <scope>NUCLEOTIDE SEQUENCE</scope>
    <source>
        <strain evidence="1">CBS 606.72</strain>
    </source>
</reference>
<sequence>MIFHHASFLLNQQHAYFPDGFVDETLQTMALLFPQGRYHKDVKAWYHKRLEPVVADADVNLLDCGPLRMVDIDSYKYWHDRLVRLKRLYDQAKPRTIRQWWNDRWEGSQWYALWVAVGFTVLFGLVQSIEGALQVYKSFHPTNEGS</sequence>
<keyword evidence="2" id="KW-1185">Reference proteome</keyword>
<name>A0AA39WFM9_9PEZI</name>
<accession>A0AA39WFM9</accession>
<evidence type="ECO:0000313" key="2">
    <source>
        <dbReference type="Proteomes" id="UP001175000"/>
    </source>
</evidence>
<proteinExistence type="predicted"/>
<comment type="caution">
    <text evidence="1">The sequence shown here is derived from an EMBL/GenBank/DDBJ whole genome shotgun (WGS) entry which is preliminary data.</text>
</comment>
<protein>
    <submittedName>
        <fullName evidence="1">Uncharacterized protein</fullName>
    </submittedName>
</protein>
<organism evidence="1 2">
    <name type="scientific">Immersiella caudata</name>
    <dbReference type="NCBI Taxonomy" id="314043"/>
    <lineage>
        <taxon>Eukaryota</taxon>
        <taxon>Fungi</taxon>
        <taxon>Dikarya</taxon>
        <taxon>Ascomycota</taxon>
        <taxon>Pezizomycotina</taxon>
        <taxon>Sordariomycetes</taxon>
        <taxon>Sordariomycetidae</taxon>
        <taxon>Sordariales</taxon>
        <taxon>Lasiosphaeriaceae</taxon>
        <taxon>Immersiella</taxon>
    </lineage>
</organism>
<dbReference type="Proteomes" id="UP001175000">
    <property type="component" value="Unassembled WGS sequence"/>
</dbReference>
<dbReference type="AlphaFoldDB" id="A0AA39WFM9"/>